<keyword evidence="4 5" id="KW-0694">RNA-binding</keyword>
<dbReference type="SMART" id="SM00535">
    <property type="entry name" value="RIBOc"/>
    <property type="match status" value="1"/>
</dbReference>
<dbReference type="InterPro" id="IPR036389">
    <property type="entry name" value="RNase_III_sf"/>
</dbReference>
<evidence type="ECO:0000313" key="8">
    <source>
        <dbReference type="EMBL" id="TFK30819.1"/>
    </source>
</evidence>
<keyword evidence="1" id="KW-0540">Nuclease</keyword>
<dbReference type="Gene3D" id="1.10.1520.10">
    <property type="entry name" value="Ribonuclease III domain"/>
    <property type="match status" value="1"/>
</dbReference>
<dbReference type="CDD" id="cd00048">
    <property type="entry name" value="DSRM_SF"/>
    <property type="match status" value="1"/>
</dbReference>
<dbReference type="STRING" id="230819.A0A5C3LCM0"/>
<gene>
    <name evidence="8" type="ORF">FA15DRAFT_662878</name>
</gene>
<accession>A0A5C3LCM0</accession>
<evidence type="ECO:0000259" key="6">
    <source>
        <dbReference type="PROSITE" id="PS50137"/>
    </source>
</evidence>
<dbReference type="SMART" id="SM00358">
    <property type="entry name" value="DSRM"/>
    <property type="match status" value="1"/>
</dbReference>
<keyword evidence="9" id="KW-1185">Reference proteome</keyword>
<evidence type="ECO:0000256" key="2">
    <source>
        <dbReference type="ARBA" id="ARBA00022759"/>
    </source>
</evidence>
<evidence type="ECO:0000259" key="7">
    <source>
        <dbReference type="PROSITE" id="PS50142"/>
    </source>
</evidence>
<dbReference type="GO" id="GO:0004525">
    <property type="term" value="F:ribonuclease III activity"/>
    <property type="evidence" value="ECO:0007669"/>
    <property type="project" value="InterPro"/>
</dbReference>
<dbReference type="GO" id="GO:0005634">
    <property type="term" value="C:nucleus"/>
    <property type="evidence" value="ECO:0007669"/>
    <property type="project" value="TreeGrafter"/>
</dbReference>
<name>A0A5C3LCM0_COPMA</name>
<evidence type="ECO:0000256" key="3">
    <source>
        <dbReference type="ARBA" id="ARBA00022801"/>
    </source>
</evidence>
<feature type="domain" description="RNase III" evidence="7">
    <location>
        <begin position="39"/>
        <end position="158"/>
    </location>
</feature>
<proteinExistence type="predicted"/>
<dbReference type="GO" id="GO:0003725">
    <property type="term" value="F:double-stranded RNA binding"/>
    <property type="evidence" value="ECO:0007669"/>
    <property type="project" value="TreeGrafter"/>
</dbReference>
<dbReference type="Proteomes" id="UP000307440">
    <property type="component" value="Unassembled WGS sequence"/>
</dbReference>
<dbReference type="PROSITE" id="PS50142">
    <property type="entry name" value="RNASE_3_2"/>
    <property type="match status" value="1"/>
</dbReference>
<feature type="domain" description="DRBM" evidence="6">
    <location>
        <begin position="261"/>
        <end position="328"/>
    </location>
</feature>
<organism evidence="8 9">
    <name type="scientific">Coprinopsis marcescibilis</name>
    <name type="common">Agaric fungus</name>
    <name type="synonym">Psathyrella marcescibilis</name>
    <dbReference type="NCBI Taxonomy" id="230819"/>
    <lineage>
        <taxon>Eukaryota</taxon>
        <taxon>Fungi</taxon>
        <taxon>Dikarya</taxon>
        <taxon>Basidiomycota</taxon>
        <taxon>Agaricomycotina</taxon>
        <taxon>Agaricomycetes</taxon>
        <taxon>Agaricomycetidae</taxon>
        <taxon>Agaricales</taxon>
        <taxon>Agaricineae</taxon>
        <taxon>Psathyrellaceae</taxon>
        <taxon>Coprinopsis</taxon>
    </lineage>
</organism>
<dbReference type="GO" id="GO:0006396">
    <property type="term" value="P:RNA processing"/>
    <property type="evidence" value="ECO:0007669"/>
    <property type="project" value="InterPro"/>
</dbReference>
<dbReference type="GO" id="GO:0010468">
    <property type="term" value="P:regulation of gene expression"/>
    <property type="evidence" value="ECO:0007669"/>
    <property type="project" value="TreeGrafter"/>
</dbReference>
<keyword evidence="3" id="KW-0378">Hydrolase</keyword>
<reference evidence="8 9" key="1">
    <citation type="journal article" date="2019" name="Nat. Ecol. Evol.">
        <title>Megaphylogeny resolves global patterns of mushroom evolution.</title>
        <authorList>
            <person name="Varga T."/>
            <person name="Krizsan K."/>
            <person name="Foldi C."/>
            <person name="Dima B."/>
            <person name="Sanchez-Garcia M."/>
            <person name="Sanchez-Ramirez S."/>
            <person name="Szollosi G.J."/>
            <person name="Szarkandi J.G."/>
            <person name="Papp V."/>
            <person name="Albert L."/>
            <person name="Andreopoulos W."/>
            <person name="Angelini C."/>
            <person name="Antonin V."/>
            <person name="Barry K.W."/>
            <person name="Bougher N.L."/>
            <person name="Buchanan P."/>
            <person name="Buyck B."/>
            <person name="Bense V."/>
            <person name="Catcheside P."/>
            <person name="Chovatia M."/>
            <person name="Cooper J."/>
            <person name="Damon W."/>
            <person name="Desjardin D."/>
            <person name="Finy P."/>
            <person name="Geml J."/>
            <person name="Haridas S."/>
            <person name="Hughes K."/>
            <person name="Justo A."/>
            <person name="Karasinski D."/>
            <person name="Kautmanova I."/>
            <person name="Kiss B."/>
            <person name="Kocsube S."/>
            <person name="Kotiranta H."/>
            <person name="LaButti K.M."/>
            <person name="Lechner B.E."/>
            <person name="Liimatainen K."/>
            <person name="Lipzen A."/>
            <person name="Lukacs Z."/>
            <person name="Mihaltcheva S."/>
            <person name="Morgado L.N."/>
            <person name="Niskanen T."/>
            <person name="Noordeloos M.E."/>
            <person name="Ohm R.A."/>
            <person name="Ortiz-Santana B."/>
            <person name="Ovrebo C."/>
            <person name="Racz N."/>
            <person name="Riley R."/>
            <person name="Savchenko A."/>
            <person name="Shiryaev A."/>
            <person name="Soop K."/>
            <person name="Spirin V."/>
            <person name="Szebenyi C."/>
            <person name="Tomsovsky M."/>
            <person name="Tulloss R.E."/>
            <person name="Uehling J."/>
            <person name="Grigoriev I.V."/>
            <person name="Vagvolgyi C."/>
            <person name="Papp T."/>
            <person name="Martin F.M."/>
            <person name="Miettinen O."/>
            <person name="Hibbett D.S."/>
            <person name="Nagy L.G."/>
        </authorList>
    </citation>
    <scope>NUCLEOTIDE SEQUENCE [LARGE SCALE GENOMIC DNA]</scope>
    <source>
        <strain evidence="8 9">CBS 121175</strain>
    </source>
</reference>
<evidence type="ECO:0000313" key="9">
    <source>
        <dbReference type="Proteomes" id="UP000307440"/>
    </source>
</evidence>
<dbReference type="PANTHER" id="PTHR11207">
    <property type="entry name" value="RIBONUCLEASE III"/>
    <property type="match status" value="1"/>
</dbReference>
<dbReference type="SUPFAM" id="SSF69065">
    <property type="entry name" value="RNase III domain-like"/>
    <property type="match status" value="1"/>
</dbReference>
<dbReference type="Pfam" id="PF00636">
    <property type="entry name" value="Ribonuclease_3"/>
    <property type="match status" value="1"/>
</dbReference>
<dbReference type="EMBL" id="ML210146">
    <property type="protein sequence ID" value="TFK30819.1"/>
    <property type="molecule type" value="Genomic_DNA"/>
</dbReference>
<dbReference type="Pfam" id="PF00035">
    <property type="entry name" value="dsrm"/>
    <property type="match status" value="1"/>
</dbReference>
<evidence type="ECO:0000256" key="1">
    <source>
        <dbReference type="ARBA" id="ARBA00022722"/>
    </source>
</evidence>
<evidence type="ECO:0000256" key="5">
    <source>
        <dbReference type="PROSITE-ProRule" id="PRU00266"/>
    </source>
</evidence>
<dbReference type="AlphaFoldDB" id="A0A5C3LCM0"/>
<protein>
    <submittedName>
        <fullName evidence="8">Ribonuclease III</fullName>
    </submittedName>
</protein>
<sequence length="329" mass="36599">MNFGHSSFLLPELSRLKRSHAEHEPVITWNKEKPPRLPRISNTDTVLQIFTHPSLRRFSGSDQCSDNERLSHLGKVVMDSVMTEILFDWRPHLTAAQISDKREALLSDDLFDDWVRHYELLKKLRCDPALRKSSSIYMPKETRAIWYAYIGGVYIDSGAGAVRTWIEQLLGQTTNAPATPSSDQMMVDTPRMSIEPHAPPLKKVKAESLSPSPAPSPVFFGSQPPATLSTTIRQLPQYLAHNPGPSVTRANPLAPAQPNLPFLPLFNQTAAQRRVTVTYDAQFSGPSHAGTWVVRCVVNGIPKGEGTGSSKQVAKEEAARQAYYAMGWT</sequence>
<evidence type="ECO:0000256" key="4">
    <source>
        <dbReference type="ARBA" id="ARBA00022884"/>
    </source>
</evidence>
<dbReference type="SUPFAM" id="SSF54768">
    <property type="entry name" value="dsRNA-binding domain-like"/>
    <property type="match status" value="1"/>
</dbReference>
<dbReference type="InterPro" id="IPR014720">
    <property type="entry name" value="dsRBD_dom"/>
</dbReference>
<dbReference type="CDD" id="cd00593">
    <property type="entry name" value="RIBOc"/>
    <property type="match status" value="1"/>
</dbReference>
<dbReference type="OrthoDB" id="2392202at2759"/>
<keyword evidence="2" id="KW-0255">Endonuclease</keyword>
<dbReference type="PROSITE" id="PS50137">
    <property type="entry name" value="DS_RBD"/>
    <property type="match status" value="1"/>
</dbReference>
<dbReference type="PANTHER" id="PTHR11207:SF0">
    <property type="entry name" value="RIBONUCLEASE 3"/>
    <property type="match status" value="1"/>
</dbReference>
<dbReference type="Gene3D" id="3.30.160.20">
    <property type="match status" value="1"/>
</dbReference>
<dbReference type="InterPro" id="IPR000999">
    <property type="entry name" value="RNase_III_dom"/>
</dbReference>